<protein>
    <recommendedName>
        <fullName evidence="1">Exocyst complex component EXOC6/Sec15 N-terminal domain-containing protein</fullName>
    </recommendedName>
</protein>
<dbReference type="Pfam" id="PF20651">
    <property type="entry name" value="EXOC6_Sec15_N"/>
    <property type="match status" value="1"/>
</dbReference>
<dbReference type="OMA" id="HHANSVY"/>
<accession>H3DR46</accession>
<dbReference type="STRING" id="99883.ENSTNIP00000022995"/>
<dbReference type="AlphaFoldDB" id="H3DR46"/>
<dbReference type="PANTHER" id="PTHR12702">
    <property type="entry name" value="SEC15"/>
    <property type="match status" value="1"/>
</dbReference>
<reference evidence="3" key="1">
    <citation type="journal article" date="2004" name="Nature">
        <title>Genome duplication in the teleost fish Tetraodon nigroviridis reveals the early vertebrate proto-karyotype.</title>
        <authorList>
            <person name="Jaillon O."/>
            <person name="Aury J.-M."/>
            <person name="Brunet F."/>
            <person name="Petit J.-L."/>
            <person name="Stange-Thomann N."/>
            <person name="Mauceli E."/>
            <person name="Bouneau L."/>
            <person name="Fischer C."/>
            <person name="Ozouf-Costaz C."/>
            <person name="Bernot A."/>
            <person name="Nicaud S."/>
            <person name="Jaffe D."/>
            <person name="Fisher S."/>
            <person name="Lutfalla G."/>
            <person name="Dossat C."/>
            <person name="Segurens B."/>
            <person name="Dasilva C."/>
            <person name="Salanoubat M."/>
            <person name="Levy M."/>
            <person name="Boudet N."/>
            <person name="Castellano S."/>
            <person name="Anthouard V."/>
            <person name="Jubin C."/>
            <person name="Castelli V."/>
            <person name="Katinka M."/>
            <person name="Vacherie B."/>
            <person name="Biemont C."/>
            <person name="Skalli Z."/>
            <person name="Cattolico L."/>
            <person name="Poulain J."/>
            <person name="De Berardinis V."/>
            <person name="Cruaud C."/>
            <person name="Duprat S."/>
            <person name="Brottier P."/>
            <person name="Coutanceau J.-P."/>
            <person name="Gouzy J."/>
            <person name="Parra G."/>
            <person name="Lardier G."/>
            <person name="Chapple C."/>
            <person name="McKernan K.J."/>
            <person name="McEwan P."/>
            <person name="Bosak S."/>
            <person name="Kellis M."/>
            <person name="Volff J.-N."/>
            <person name="Guigo R."/>
            <person name="Zody M.C."/>
            <person name="Mesirov J."/>
            <person name="Lindblad-Toh K."/>
            <person name="Birren B."/>
            <person name="Nusbaum C."/>
            <person name="Kahn D."/>
            <person name="Robinson-Rechavi M."/>
            <person name="Laudet V."/>
            <person name="Schachter V."/>
            <person name="Quetier F."/>
            <person name="Saurin W."/>
            <person name="Scarpelli C."/>
            <person name="Wincker P."/>
            <person name="Lander E.S."/>
            <person name="Weissenbach J."/>
            <person name="Roest Crollius H."/>
        </authorList>
    </citation>
    <scope>NUCLEOTIDE SEQUENCE [LARGE SCALE GENOMIC DNA]</scope>
</reference>
<evidence type="ECO:0000259" key="1">
    <source>
        <dbReference type="Pfam" id="PF20651"/>
    </source>
</evidence>
<feature type="domain" description="Exocyst complex component EXOC6/Sec15 N-terminal" evidence="1">
    <location>
        <begin position="10"/>
        <end position="58"/>
    </location>
</feature>
<evidence type="ECO:0000313" key="3">
    <source>
        <dbReference type="Proteomes" id="UP000007303"/>
    </source>
</evidence>
<evidence type="ECO:0000313" key="2">
    <source>
        <dbReference type="Ensembl" id="ENSTNIP00000022995.1"/>
    </source>
</evidence>
<dbReference type="GO" id="GO:0000145">
    <property type="term" value="C:exocyst"/>
    <property type="evidence" value="ECO:0007669"/>
    <property type="project" value="TreeGrafter"/>
</dbReference>
<dbReference type="Proteomes" id="UP000007303">
    <property type="component" value="Unassembled WGS sequence"/>
</dbReference>
<proteinExistence type="predicted"/>
<reference evidence="2" key="2">
    <citation type="submission" date="2025-08" db="UniProtKB">
        <authorList>
            <consortium name="Ensembl"/>
        </authorList>
    </citation>
    <scope>IDENTIFICATION</scope>
</reference>
<dbReference type="GO" id="GO:0006893">
    <property type="term" value="P:Golgi to plasma membrane transport"/>
    <property type="evidence" value="ECO:0007669"/>
    <property type="project" value="TreeGrafter"/>
</dbReference>
<sequence>TIEFCGSVYRVSQYRFCQIMSENLPRLREEIKEISMSDLKDFLESIRKHSDKVGEMAMTQAQKHRTLNSALTKQTNVGHHANSVYSLIGPAYAHVQNGLMIDDDDEAGIEEEADKEILTAHDLVDFSPVYRCLHIYTVL</sequence>
<dbReference type="InterPro" id="IPR007225">
    <property type="entry name" value="EXOC6/Sec15"/>
</dbReference>
<dbReference type="GO" id="GO:0090522">
    <property type="term" value="P:vesicle tethering involved in exocytosis"/>
    <property type="evidence" value="ECO:0007669"/>
    <property type="project" value="InterPro"/>
</dbReference>
<name>H3DR46_TETNG</name>
<dbReference type="InterPro" id="IPR048359">
    <property type="entry name" value="EXOC6_Sec15_N"/>
</dbReference>
<dbReference type="GeneTree" id="ENSGT00390000005739"/>
<reference evidence="2" key="3">
    <citation type="submission" date="2025-09" db="UniProtKB">
        <authorList>
            <consortium name="Ensembl"/>
        </authorList>
    </citation>
    <scope>IDENTIFICATION</scope>
</reference>
<organism evidence="2 3">
    <name type="scientific">Tetraodon nigroviridis</name>
    <name type="common">Spotted green pufferfish</name>
    <name type="synonym">Chelonodon nigroviridis</name>
    <dbReference type="NCBI Taxonomy" id="99883"/>
    <lineage>
        <taxon>Eukaryota</taxon>
        <taxon>Metazoa</taxon>
        <taxon>Chordata</taxon>
        <taxon>Craniata</taxon>
        <taxon>Vertebrata</taxon>
        <taxon>Euteleostomi</taxon>
        <taxon>Actinopterygii</taxon>
        <taxon>Neopterygii</taxon>
        <taxon>Teleostei</taxon>
        <taxon>Neoteleostei</taxon>
        <taxon>Acanthomorphata</taxon>
        <taxon>Eupercaria</taxon>
        <taxon>Tetraodontiformes</taxon>
        <taxon>Tetradontoidea</taxon>
        <taxon>Tetraodontidae</taxon>
        <taxon>Tetraodon</taxon>
    </lineage>
</organism>
<keyword evidence="3" id="KW-1185">Reference proteome</keyword>
<dbReference type="InParanoid" id="H3DR46"/>
<dbReference type="PANTHER" id="PTHR12702:SF2">
    <property type="entry name" value="EXOCYST COMPLEX COMPONENT 6"/>
    <property type="match status" value="1"/>
</dbReference>
<dbReference type="GO" id="GO:0016020">
    <property type="term" value="C:membrane"/>
    <property type="evidence" value="ECO:0007669"/>
    <property type="project" value="TreeGrafter"/>
</dbReference>
<dbReference type="HOGENOM" id="CLU_2020975_0_0_1"/>
<dbReference type="Ensembl" id="ENSTNIT00000023237.1">
    <property type="protein sequence ID" value="ENSTNIP00000022995.1"/>
    <property type="gene ID" value="ENSTNIG00000019743.1"/>
</dbReference>
<dbReference type="GO" id="GO:0006886">
    <property type="term" value="P:intracellular protein transport"/>
    <property type="evidence" value="ECO:0007669"/>
    <property type="project" value="InterPro"/>
</dbReference>